<proteinExistence type="predicted"/>
<gene>
    <name evidence="1" type="ORF">CYMTET_35487</name>
</gene>
<protein>
    <submittedName>
        <fullName evidence="1">Uncharacterized protein</fullName>
    </submittedName>
</protein>
<name>A0AAE0F982_9CHLO</name>
<sequence>MKGANGFGQDASNASGVKIRSNLIFDTKGLREIPTPFLAVRTFMASTQSSLLRFEPRARCSGSRRWHILPCPSGHAMDERVIRGDNHLLEANTVLFSAYHLPELGASDIQLASAATKAKDCDSTIAKEEDENWHTILRDNSFEQLGNVTGGIEGDEDYDDVDAYFAVPNASHNNAGYGQLRDPEHFDFRPFGRIGEDNHTFGAYLPGGEGTYYFIAGPKSYIATIPIPPHESEDVRTDQQLMWLPSQRCVSQRIVTDFNVSYLNSSENIYTPDPRGMEEGDM</sequence>
<dbReference type="Proteomes" id="UP001190700">
    <property type="component" value="Unassembled WGS sequence"/>
</dbReference>
<keyword evidence="2" id="KW-1185">Reference proteome</keyword>
<comment type="caution">
    <text evidence="1">The sequence shown here is derived from an EMBL/GenBank/DDBJ whole genome shotgun (WGS) entry which is preliminary data.</text>
</comment>
<reference evidence="1 2" key="1">
    <citation type="journal article" date="2015" name="Genome Biol. Evol.">
        <title>Comparative Genomics of a Bacterivorous Green Alga Reveals Evolutionary Causalities and Consequences of Phago-Mixotrophic Mode of Nutrition.</title>
        <authorList>
            <person name="Burns J.A."/>
            <person name="Paasch A."/>
            <person name="Narechania A."/>
            <person name="Kim E."/>
        </authorList>
    </citation>
    <scope>NUCLEOTIDE SEQUENCE [LARGE SCALE GENOMIC DNA]</scope>
    <source>
        <strain evidence="1 2">PLY_AMNH</strain>
    </source>
</reference>
<organism evidence="1 2">
    <name type="scientific">Cymbomonas tetramitiformis</name>
    <dbReference type="NCBI Taxonomy" id="36881"/>
    <lineage>
        <taxon>Eukaryota</taxon>
        <taxon>Viridiplantae</taxon>
        <taxon>Chlorophyta</taxon>
        <taxon>Pyramimonadophyceae</taxon>
        <taxon>Pyramimonadales</taxon>
        <taxon>Pyramimonadaceae</taxon>
        <taxon>Cymbomonas</taxon>
    </lineage>
</organism>
<feature type="non-terminal residue" evidence="1">
    <location>
        <position position="282"/>
    </location>
</feature>
<evidence type="ECO:0000313" key="1">
    <source>
        <dbReference type="EMBL" id="KAK3255325.1"/>
    </source>
</evidence>
<accession>A0AAE0F982</accession>
<dbReference type="EMBL" id="LGRX02022731">
    <property type="protein sequence ID" value="KAK3255325.1"/>
    <property type="molecule type" value="Genomic_DNA"/>
</dbReference>
<evidence type="ECO:0000313" key="2">
    <source>
        <dbReference type="Proteomes" id="UP001190700"/>
    </source>
</evidence>
<dbReference type="AlphaFoldDB" id="A0AAE0F982"/>